<dbReference type="PANTHER" id="PTHR30046">
    <property type="entry name" value="FLAGELLAR M-RING PROTEIN"/>
    <property type="match status" value="1"/>
</dbReference>
<keyword evidence="4" id="KW-0966">Cell projection</keyword>
<name>K8E0M6_9FIRM</name>
<organism evidence="4 5">
    <name type="scientific">Desulforamulus hydrothermalis Lam5 = DSM 18033</name>
    <dbReference type="NCBI Taxonomy" id="1121428"/>
    <lineage>
        <taxon>Bacteria</taxon>
        <taxon>Bacillati</taxon>
        <taxon>Bacillota</taxon>
        <taxon>Clostridia</taxon>
        <taxon>Eubacteriales</taxon>
        <taxon>Peptococcaceae</taxon>
        <taxon>Desulforamulus</taxon>
    </lineage>
</organism>
<evidence type="ECO:0000313" key="4">
    <source>
        <dbReference type="EMBL" id="CCO09164.1"/>
    </source>
</evidence>
<keyword evidence="5" id="KW-1185">Reference proteome</keyword>
<reference evidence="4 5" key="1">
    <citation type="journal article" date="2013" name="Genome Announc.">
        <title>Genome Sequence of the Sulfate-Reducing Bacterium Desulfotomaculum hydrothermale Lam5(T).</title>
        <authorList>
            <person name="Amin O."/>
            <person name="Fardeau M.L."/>
            <person name="Valette O."/>
            <person name="Hirschler-Rea A."/>
            <person name="Barbe V."/>
            <person name="Medigue C."/>
            <person name="Vacherie B."/>
            <person name="Ollivier B."/>
            <person name="Bertin P.N."/>
            <person name="Dolla A."/>
        </authorList>
    </citation>
    <scope>NUCLEOTIDE SEQUENCE [LARGE SCALE GENOMIC DNA]</scope>
    <source>
        <strain evidence="5">Lam5 / DSM 18033</strain>
    </source>
</reference>
<dbReference type="AlphaFoldDB" id="K8E0M6"/>
<evidence type="ECO:0000256" key="1">
    <source>
        <dbReference type="SAM" id="MobiDB-lite"/>
    </source>
</evidence>
<dbReference type="RefSeq" id="WP_008413030.1">
    <property type="nucleotide sequence ID" value="NZ_CAOS01000013.1"/>
</dbReference>
<evidence type="ECO:0000259" key="3">
    <source>
        <dbReference type="Pfam" id="PF08345"/>
    </source>
</evidence>
<sequence>MKEDGNLGAGGFSGSAVERQLQIRRAFERELENRVQAMLTRVLGPNKAVAMVTAELDFSQQQTNTTEVTAGPLVSERSIKESGSDGSGGGIAGSTAQMPGQSIPGQVAGENSYQKSDDTRNYQNSTRVGTVVQAPGRVVRISTSVVVDDAVKGLDENQVQRIVSAAIGFDQQRGDQITVASMPFDRGQYDLGDQTTAQAQQDKKQLYLMAAAAAGGLLLLGLIIFLVRRRRRQKLQAQTEAIQGYPEAAAPPQDTAADEPAWEIPPPKDKQKQLKDLAEERPDDVASVLKVWLRE</sequence>
<keyword evidence="2" id="KW-1133">Transmembrane helix</keyword>
<accession>K8E0M6</accession>
<keyword evidence="4" id="KW-0969">Cilium</keyword>
<feature type="region of interest" description="Disordered" evidence="1">
    <location>
        <begin position="238"/>
        <end position="283"/>
    </location>
</feature>
<proteinExistence type="predicted"/>
<dbReference type="Proteomes" id="UP000009315">
    <property type="component" value="Unassembled WGS sequence"/>
</dbReference>
<protein>
    <submittedName>
        <fullName evidence="4">Flagellar M-ring protein FliF</fullName>
    </submittedName>
</protein>
<dbReference type="Pfam" id="PF08345">
    <property type="entry name" value="YscJ_FliF_C"/>
    <property type="match status" value="1"/>
</dbReference>
<dbReference type="InterPro" id="IPR043427">
    <property type="entry name" value="YscJ/FliF"/>
</dbReference>
<dbReference type="STRING" id="1121428.DESHY_60336"/>
<feature type="transmembrane region" description="Helical" evidence="2">
    <location>
        <begin position="206"/>
        <end position="227"/>
    </location>
</feature>
<keyword evidence="2" id="KW-0472">Membrane</keyword>
<dbReference type="EMBL" id="CAOS01000013">
    <property type="protein sequence ID" value="CCO09164.1"/>
    <property type="molecule type" value="Genomic_DNA"/>
</dbReference>
<feature type="compositionally biased region" description="Polar residues" evidence="1">
    <location>
        <begin position="95"/>
        <end position="114"/>
    </location>
</feature>
<keyword evidence="2" id="KW-0812">Transmembrane</keyword>
<dbReference type="eggNOG" id="COG1766">
    <property type="taxonomic scope" value="Bacteria"/>
</dbReference>
<keyword evidence="4" id="KW-0282">Flagellum</keyword>
<dbReference type="InterPro" id="IPR013556">
    <property type="entry name" value="Flag_M-ring_C"/>
</dbReference>
<feature type="region of interest" description="Disordered" evidence="1">
    <location>
        <begin position="63"/>
        <end position="125"/>
    </location>
</feature>
<feature type="domain" description="Flagellar M-ring C-terminal" evidence="3">
    <location>
        <begin position="39"/>
        <end position="184"/>
    </location>
</feature>
<feature type="compositionally biased region" description="Basic and acidic residues" evidence="1">
    <location>
        <begin position="266"/>
        <end position="283"/>
    </location>
</feature>
<evidence type="ECO:0000313" key="5">
    <source>
        <dbReference type="Proteomes" id="UP000009315"/>
    </source>
</evidence>
<dbReference type="PANTHER" id="PTHR30046:SF0">
    <property type="entry name" value="FLAGELLAR M-RING PROTEIN"/>
    <property type="match status" value="1"/>
</dbReference>
<gene>
    <name evidence="4" type="ORF">DESHY_60336</name>
</gene>
<comment type="caution">
    <text evidence="4">The sequence shown here is derived from an EMBL/GenBank/DDBJ whole genome shotgun (WGS) entry which is preliminary data.</text>
</comment>
<evidence type="ECO:0000256" key="2">
    <source>
        <dbReference type="SAM" id="Phobius"/>
    </source>
</evidence>